<evidence type="ECO:0000256" key="3">
    <source>
        <dbReference type="ARBA" id="ARBA00022729"/>
    </source>
</evidence>
<dbReference type="InterPro" id="IPR051010">
    <property type="entry name" value="BCAA_transport"/>
</dbReference>
<dbReference type="GO" id="GO:0006865">
    <property type="term" value="P:amino acid transport"/>
    <property type="evidence" value="ECO:0007669"/>
    <property type="project" value="UniProtKB-KW"/>
</dbReference>
<dbReference type="InterPro" id="IPR000709">
    <property type="entry name" value="Leu_Ile_Val-bd"/>
</dbReference>
<organism evidence="6 7">
    <name type="scientific">Solirubrobacter ginsenosidimutans</name>
    <dbReference type="NCBI Taxonomy" id="490573"/>
    <lineage>
        <taxon>Bacteria</taxon>
        <taxon>Bacillati</taxon>
        <taxon>Actinomycetota</taxon>
        <taxon>Thermoleophilia</taxon>
        <taxon>Solirubrobacterales</taxon>
        <taxon>Solirubrobacteraceae</taxon>
        <taxon>Solirubrobacter</taxon>
    </lineage>
</organism>
<evidence type="ECO:0000256" key="4">
    <source>
        <dbReference type="ARBA" id="ARBA00022970"/>
    </source>
</evidence>
<dbReference type="Proteomes" id="UP001149140">
    <property type="component" value="Unassembled WGS sequence"/>
</dbReference>
<comment type="caution">
    <text evidence="6">The sequence shown here is derived from an EMBL/GenBank/DDBJ whole genome shotgun (WGS) entry which is preliminary data.</text>
</comment>
<dbReference type="Pfam" id="PF13458">
    <property type="entry name" value="Peripla_BP_6"/>
    <property type="match status" value="1"/>
</dbReference>
<dbReference type="InterPro" id="IPR028081">
    <property type="entry name" value="Leu-bd"/>
</dbReference>
<dbReference type="PANTHER" id="PTHR30483">
    <property type="entry name" value="LEUCINE-SPECIFIC-BINDING PROTEIN"/>
    <property type="match status" value="1"/>
</dbReference>
<dbReference type="RefSeq" id="WP_270041612.1">
    <property type="nucleotide sequence ID" value="NZ_JAPDOD010000018.1"/>
</dbReference>
<dbReference type="CDD" id="cd06342">
    <property type="entry name" value="PBP1_ABC_LIVBP-like"/>
    <property type="match status" value="1"/>
</dbReference>
<dbReference type="PRINTS" id="PR00337">
    <property type="entry name" value="LEUILEVALBP"/>
</dbReference>
<dbReference type="InterPro" id="IPR028082">
    <property type="entry name" value="Peripla_BP_I"/>
</dbReference>
<keyword evidence="4" id="KW-0029">Amino-acid transport</keyword>
<proteinExistence type="inferred from homology"/>
<evidence type="ECO:0000256" key="2">
    <source>
        <dbReference type="ARBA" id="ARBA00022448"/>
    </source>
</evidence>
<accession>A0A9X3MTS8</accession>
<keyword evidence="3" id="KW-0732">Signal</keyword>
<evidence type="ECO:0000313" key="6">
    <source>
        <dbReference type="EMBL" id="MDA0162370.1"/>
    </source>
</evidence>
<reference evidence="6" key="1">
    <citation type="submission" date="2022-10" db="EMBL/GenBank/DDBJ databases">
        <title>The WGS of Solirubrobacter ginsenosidimutans DSM 21036.</title>
        <authorList>
            <person name="Jiang Z."/>
        </authorList>
    </citation>
    <scope>NUCLEOTIDE SEQUENCE</scope>
    <source>
        <strain evidence="6">DSM 21036</strain>
    </source>
</reference>
<keyword evidence="7" id="KW-1185">Reference proteome</keyword>
<dbReference type="SUPFAM" id="SSF53822">
    <property type="entry name" value="Periplasmic binding protein-like I"/>
    <property type="match status" value="1"/>
</dbReference>
<evidence type="ECO:0000259" key="5">
    <source>
        <dbReference type="Pfam" id="PF13458"/>
    </source>
</evidence>
<gene>
    <name evidence="6" type="ORF">OM076_19010</name>
</gene>
<comment type="similarity">
    <text evidence="1">Belongs to the leucine-binding protein family.</text>
</comment>
<dbReference type="PROSITE" id="PS51257">
    <property type="entry name" value="PROKAR_LIPOPROTEIN"/>
    <property type="match status" value="1"/>
</dbReference>
<dbReference type="EMBL" id="JAPDOD010000018">
    <property type="protein sequence ID" value="MDA0162370.1"/>
    <property type="molecule type" value="Genomic_DNA"/>
</dbReference>
<keyword evidence="2" id="KW-0813">Transport</keyword>
<name>A0A9X3MTS8_9ACTN</name>
<feature type="domain" description="Leucine-binding protein" evidence="5">
    <location>
        <begin position="51"/>
        <end position="376"/>
    </location>
</feature>
<dbReference type="Gene3D" id="3.40.50.2300">
    <property type="match status" value="2"/>
</dbReference>
<dbReference type="AlphaFoldDB" id="A0A9X3MTS8"/>
<protein>
    <submittedName>
        <fullName evidence="6">Branched-chain amino acid ABC transporter substrate-binding protein</fullName>
    </submittedName>
</protein>
<evidence type="ECO:0000313" key="7">
    <source>
        <dbReference type="Proteomes" id="UP001149140"/>
    </source>
</evidence>
<sequence>MVKLKSCIEGAGVAGALVVLTLTGCGGGSDSPKPSATPSKAVGAIYQPGDVSFGVLAPTSGEQEQRGQDLIDGAQLAIADLNVRGGVNGHKAALVTYDDGCDAKTARERAVALKASEVAGALGGICTSAAGAAARTLGSELPFLVTSANAPSIVSARRTPTAFLTNGTPYQAALATAHWLAFQRAQRISVVTEDDRASKFLGAQLVKLASPVPKPLSQQTVPAGVTDWDAYVKTALAGGPDVVYWAGSAAGGGALAAALKAAGYDGKFVASAESASPEFLSAAGAGADGAFVIAPASPQYLPAATAWAKRFEARFKRAPGFDALQAYEGVRALAQAVTQSGKVDRARNSRQLAILDGSYKTLLGDDGLSFAPDHTIKFDNNIALKINGGKFVVDNMLRSGAEG</sequence>
<evidence type="ECO:0000256" key="1">
    <source>
        <dbReference type="ARBA" id="ARBA00010062"/>
    </source>
</evidence>